<evidence type="ECO:0000313" key="4">
    <source>
        <dbReference type="Proteomes" id="UP000577408"/>
    </source>
</evidence>
<dbReference type="NCBIfam" id="TIGR01409">
    <property type="entry name" value="TAT_signal_seq"/>
    <property type="match status" value="1"/>
</dbReference>
<feature type="signal peptide" evidence="1">
    <location>
        <begin position="1"/>
        <end position="23"/>
    </location>
</feature>
<dbReference type="PANTHER" id="PTHR30290">
    <property type="entry name" value="PERIPLASMIC BINDING COMPONENT OF ABC TRANSPORTER"/>
    <property type="match status" value="1"/>
</dbReference>
<gene>
    <name evidence="3" type="ORF">HMA55_10015</name>
</gene>
<feature type="chain" id="PRO_5030851863" evidence="1">
    <location>
        <begin position="24"/>
        <end position="517"/>
    </location>
</feature>
<dbReference type="InterPro" id="IPR030678">
    <property type="entry name" value="Peptide/Ni-bd"/>
</dbReference>
<keyword evidence="1" id="KW-0732">Signal</keyword>
<dbReference type="InterPro" id="IPR000914">
    <property type="entry name" value="SBP_5_dom"/>
</dbReference>
<dbReference type="CDD" id="cd08503">
    <property type="entry name" value="PBP2_NikA_DppA_OppA_like_17"/>
    <property type="match status" value="1"/>
</dbReference>
<dbReference type="InterPro" id="IPR039424">
    <property type="entry name" value="SBP_5"/>
</dbReference>
<dbReference type="PIRSF" id="PIRSF002741">
    <property type="entry name" value="MppA"/>
    <property type="match status" value="1"/>
</dbReference>
<dbReference type="SUPFAM" id="SSF53850">
    <property type="entry name" value="Periplasmic binding protein-like II"/>
    <property type="match status" value="1"/>
</dbReference>
<dbReference type="InterPro" id="IPR006311">
    <property type="entry name" value="TAT_signal"/>
</dbReference>
<dbReference type="AlphaFoldDB" id="A0A7V8UVQ7"/>
<feature type="domain" description="Solute-binding protein family 5" evidence="2">
    <location>
        <begin position="89"/>
        <end position="412"/>
    </location>
</feature>
<dbReference type="PROSITE" id="PS51318">
    <property type="entry name" value="TAT"/>
    <property type="match status" value="1"/>
</dbReference>
<sequence length="517" mass="57304">MVQMTRRQLLRATALGGATFALASCSPSPVEHFDVEGPPKRGGTLRVGLVGGSSTDTVDAHIPTSSSDATRLINMYDSLVRRDENYDLEYRLATAVEPSPDATEWTVTLREGVQFSDGRPVRPEDVIFSYDRIRDPDDPKSGAASINHIDYMEATGPRELRIVLSEADATLVDSLAEYQMGIVPEGYDPKNPVGSGPFKLEYFSPGQSTTLVRNDNYWGKAPLLDSVEIIDFQEEDAMLNALLSSQVDAIGNLNHSLARVIEADPRLSTLVSETGMWLPLTMRVDVAPFDDVRVRRAMRLVADRTQLVDQVYSGEGQLGNDMFSLYDPAYPKDFPQREQNIEEAKRLLAEAGYPDGLDVTLNAAEIQTGALRSAQVFAEQASAAGIHVHINQVDSSTFFADGNYLEYPFALTFYYTRNFLQQVNQCATAASPFNETHWSDDAFTAKANKARTIVDDGTRREMIRELQRQLYDDGGYIIWGFANQIDAYQNYVVGLKTHPGGIPLGQALFERVWIAEA</sequence>
<dbReference type="GO" id="GO:0015833">
    <property type="term" value="P:peptide transport"/>
    <property type="evidence" value="ECO:0007669"/>
    <property type="project" value="TreeGrafter"/>
</dbReference>
<dbReference type="GO" id="GO:0043190">
    <property type="term" value="C:ATP-binding cassette (ABC) transporter complex"/>
    <property type="evidence" value="ECO:0007669"/>
    <property type="project" value="InterPro"/>
</dbReference>
<accession>A0A7V8UVQ7</accession>
<dbReference type="Gene3D" id="3.40.190.10">
    <property type="entry name" value="Periplasmic binding protein-like II"/>
    <property type="match status" value="1"/>
</dbReference>
<evidence type="ECO:0000313" key="3">
    <source>
        <dbReference type="EMBL" id="MBA1838216.1"/>
    </source>
</evidence>
<dbReference type="GO" id="GO:0042597">
    <property type="term" value="C:periplasmic space"/>
    <property type="evidence" value="ECO:0007669"/>
    <property type="project" value="UniProtKB-ARBA"/>
</dbReference>
<organism evidence="3 4">
    <name type="scientific">Corynebacterium wankanglinii</name>
    <dbReference type="NCBI Taxonomy" id="2735136"/>
    <lineage>
        <taxon>Bacteria</taxon>
        <taxon>Bacillati</taxon>
        <taxon>Actinomycetota</taxon>
        <taxon>Actinomycetes</taxon>
        <taxon>Mycobacteriales</taxon>
        <taxon>Corynebacteriaceae</taxon>
        <taxon>Corynebacterium</taxon>
    </lineage>
</organism>
<dbReference type="GO" id="GO:1904680">
    <property type="term" value="F:peptide transmembrane transporter activity"/>
    <property type="evidence" value="ECO:0007669"/>
    <property type="project" value="TreeGrafter"/>
</dbReference>
<keyword evidence="4" id="KW-1185">Reference proteome</keyword>
<evidence type="ECO:0000259" key="2">
    <source>
        <dbReference type="Pfam" id="PF00496"/>
    </source>
</evidence>
<protein>
    <submittedName>
        <fullName evidence="3">Twin-arginine translocation signal domain-containing protein</fullName>
    </submittedName>
</protein>
<dbReference type="Proteomes" id="UP000577408">
    <property type="component" value="Unassembled WGS sequence"/>
</dbReference>
<name>A0A7V8UVQ7_9CORY</name>
<evidence type="ECO:0000256" key="1">
    <source>
        <dbReference type="SAM" id="SignalP"/>
    </source>
</evidence>
<dbReference type="Pfam" id="PF00496">
    <property type="entry name" value="SBP_bac_5"/>
    <property type="match status" value="1"/>
</dbReference>
<reference evidence="3 4" key="1">
    <citation type="submission" date="2020-05" db="EMBL/GenBank/DDBJ databases">
        <title>Descriptions of Corynebacterium xxxx sp. nov., Corynebacterium yyyy sp. nov. and Corynebacterium zzzz sp. nov.</title>
        <authorList>
            <person name="Zhang G."/>
        </authorList>
    </citation>
    <scope>NUCLEOTIDE SEQUENCE [LARGE SCALE GENOMIC DNA]</scope>
    <source>
        <strain evidence="4">zg-913</strain>
    </source>
</reference>
<proteinExistence type="predicted"/>
<comment type="caution">
    <text evidence="3">The sequence shown here is derived from an EMBL/GenBank/DDBJ whole genome shotgun (WGS) entry which is preliminary data.</text>
</comment>
<dbReference type="EMBL" id="JABFED010000008">
    <property type="protein sequence ID" value="MBA1838216.1"/>
    <property type="molecule type" value="Genomic_DNA"/>
</dbReference>
<dbReference type="InterPro" id="IPR019546">
    <property type="entry name" value="TAT_signal_bac_arc"/>
</dbReference>
<dbReference type="Gene3D" id="3.10.105.10">
    <property type="entry name" value="Dipeptide-binding Protein, Domain 3"/>
    <property type="match status" value="1"/>
</dbReference>
<dbReference type="PROSITE" id="PS51257">
    <property type="entry name" value="PROKAR_LIPOPROTEIN"/>
    <property type="match status" value="1"/>
</dbReference>